<evidence type="ECO:0000256" key="14">
    <source>
        <dbReference type="RuleBase" id="RU361236"/>
    </source>
</evidence>
<dbReference type="SUPFAM" id="SSF48619">
    <property type="entry name" value="Phospholipase A2, PLA2"/>
    <property type="match status" value="1"/>
</dbReference>
<name>A0A8S3SUY1_MYTED</name>
<gene>
    <name evidence="18" type="ORF">MEDL_38540</name>
</gene>
<comment type="catalytic activity">
    <reaction evidence="14">
        <text>a 1,2-diacyl-sn-glycero-3-phosphocholine + H2O = a 1-acyl-sn-glycero-3-phosphocholine + a fatty acid + H(+)</text>
        <dbReference type="Rhea" id="RHEA:15801"/>
        <dbReference type="ChEBI" id="CHEBI:15377"/>
        <dbReference type="ChEBI" id="CHEBI:15378"/>
        <dbReference type="ChEBI" id="CHEBI:28868"/>
        <dbReference type="ChEBI" id="CHEBI:57643"/>
        <dbReference type="ChEBI" id="CHEBI:58168"/>
        <dbReference type="EC" id="3.1.1.4"/>
    </reaction>
</comment>
<reference evidence="18" key="1">
    <citation type="submission" date="2021-03" db="EMBL/GenBank/DDBJ databases">
        <authorList>
            <person name="Bekaert M."/>
        </authorList>
    </citation>
    <scope>NUCLEOTIDE SEQUENCE</scope>
</reference>
<keyword evidence="9 12" id="KW-1015">Disulfide bond</keyword>
<dbReference type="SMART" id="SM00085">
    <property type="entry name" value="PA2c"/>
    <property type="match status" value="1"/>
</dbReference>
<comment type="subcellular location">
    <subcellularLocation>
        <location evidence="1 14">Secreted</location>
    </subcellularLocation>
</comment>
<keyword evidence="19" id="KW-1185">Reference proteome</keyword>
<feature type="domain" description="Tudor" evidence="17">
    <location>
        <begin position="131"/>
        <end position="186"/>
    </location>
</feature>
<evidence type="ECO:0000256" key="13">
    <source>
        <dbReference type="RuleBase" id="RU003654"/>
    </source>
</evidence>
<evidence type="ECO:0000256" key="10">
    <source>
        <dbReference type="PIRSR" id="PIRSR601211-1"/>
    </source>
</evidence>
<keyword evidence="7" id="KW-0442">Lipid degradation</keyword>
<evidence type="ECO:0000256" key="12">
    <source>
        <dbReference type="PIRSR" id="PIRSR601211-3"/>
    </source>
</evidence>
<evidence type="ECO:0000256" key="5">
    <source>
        <dbReference type="ARBA" id="ARBA00022801"/>
    </source>
</evidence>
<dbReference type="SUPFAM" id="SSF63748">
    <property type="entry name" value="Tudor/PWWP/MBT"/>
    <property type="match status" value="1"/>
</dbReference>
<feature type="disulfide bond" evidence="12">
    <location>
        <begin position="283"/>
        <end position="295"/>
    </location>
</feature>
<dbReference type="EMBL" id="CAJPWZ010001848">
    <property type="protein sequence ID" value="CAG2225417.1"/>
    <property type="molecule type" value="Genomic_DNA"/>
</dbReference>
<evidence type="ECO:0000256" key="9">
    <source>
        <dbReference type="ARBA" id="ARBA00023157"/>
    </source>
</evidence>
<evidence type="ECO:0000256" key="7">
    <source>
        <dbReference type="ARBA" id="ARBA00022963"/>
    </source>
</evidence>
<dbReference type="PROSITE" id="PS00118">
    <property type="entry name" value="PA2_HIS"/>
    <property type="match status" value="1"/>
</dbReference>
<feature type="binding site" evidence="11">
    <location>
        <position position="256"/>
    </location>
    <ligand>
        <name>Ca(2+)</name>
        <dbReference type="ChEBI" id="CHEBI:29108"/>
    </ligand>
</feature>
<evidence type="ECO:0000313" key="18">
    <source>
        <dbReference type="EMBL" id="CAG2225417.1"/>
    </source>
</evidence>
<organism evidence="18 19">
    <name type="scientific">Mytilus edulis</name>
    <name type="common">Blue mussel</name>
    <dbReference type="NCBI Taxonomy" id="6550"/>
    <lineage>
        <taxon>Eukaryota</taxon>
        <taxon>Metazoa</taxon>
        <taxon>Spiralia</taxon>
        <taxon>Lophotrochozoa</taxon>
        <taxon>Mollusca</taxon>
        <taxon>Bivalvia</taxon>
        <taxon>Autobranchia</taxon>
        <taxon>Pteriomorphia</taxon>
        <taxon>Mytilida</taxon>
        <taxon>Mytiloidea</taxon>
        <taxon>Mytilidae</taxon>
        <taxon>Mytilinae</taxon>
        <taxon>Mytilus</taxon>
    </lineage>
</organism>
<feature type="disulfide bond" evidence="12">
    <location>
        <begin position="258"/>
        <end position="297"/>
    </location>
</feature>
<evidence type="ECO:0000256" key="4">
    <source>
        <dbReference type="ARBA" id="ARBA00022723"/>
    </source>
</evidence>
<dbReference type="PRINTS" id="PR00389">
    <property type="entry name" value="PHPHLIPASEA2"/>
</dbReference>
<comment type="caution">
    <text evidence="18">The sequence shown here is derived from an EMBL/GenBank/DDBJ whole genome shotgun (WGS) entry which is preliminary data.</text>
</comment>
<dbReference type="Proteomes" id="UP000683360">
    <property type="component" value="Unassembled WGS sequence"/>
</dbReference>
<feature type="disulfide bond" evidence="12">
    <location>
        <begin position="236"/>
        <end position="252"/>
    </location>
</feature>
<dbReference type="AlphaFoldDB" id="A0A8S3SUY1"/>
<evidence type="ECO:0000259" key="17">
    <source>
        <dbReference type="SMART" id="SM00333"/>
    </source>
</evidence>
<keyword evidence="8 14" id="KW-0443">Lipid metabolism</keyword>
<dbReference type="EC" id="3.1.1.4" evidence="2 14"/>
<feature type="compositionally biased region" description="Acidic residues" evidence="15">
    <location>
        <begin position="118"/>
        <end position="131"/>
    </location>
</feature>
<dbReference type="GO" id="GO:0016042">
    <property type="term" value="P:lipid catabolic process"/>
    <property type="evidence" value="ECO:0007669"/>
    <property type="project" value="UniProtKB-KW"/>
</dbReference>
<evidence type="ECO:0000256" key="1">
    <source>
        <dbReference type="ARBA" id="ARBA00004613"/>
    </source>
</evidence>
<evidence type="ECO:0000313" key="19">
    <source>
        <dbReference type="Proteomes" id="UP000683360"/>
    </source>
</evidence>
<comment type="cofactor">
    <cofactor evidence="11">
        <name>Ca(2+)</name>
        <dbReference type="ChEBI" id="CHEBI:29108"/>
    </cofactor>
    <text evidence="11">Binds 1 Ca(2+) ion per subunit.</text>
</comment>
<dbReference type="InterPro" id="IPR036444">
    <property type="entry name" value="PLipase_A2_dom_sf"/>
</dbReference>
<feature type="binding site" evidence="11">
    <location>
        <position position="237"/>
    </location>
    <ligand>
        <name>Ca(2+)</name>
        <dbReference type="ChEBI" id="CHEBI:29108"/>
    </ligand>
</feature>
<dbReference type="GO" id="GO:0050482">
    <property type="term" value="P:arachidonate secretion"/>
    <property type="evidence" value="ECO:0007669"/>
    <property type="project" value="InterPro"/>
</dbReference>
<evidence type="ECO:0000256" key="15">
    <source>
        <dbReference type="SAM" id="MobiDB-lite"/>
    </source>
</evidence>
<keyword evidence="3 14" id="KW-0964">Secreted</keyword>
<dbReference type="Pfam" id="PF00068">
    <property type="entry name" value="Phospholip_A2_1"/>
    <property type="match status" value="1"/>
</dbReference>
<dbReference type="SMART" id="SM00333">
    <property type="entry name" value="TUDOR"/>
    <property type="match status" value="1"/>
</dbReference>
<dbReference type="PANTHER" id="PTHR11716:SF47">
    <property type="entry name" value="PHOSPHOLIPASE A2-ALPHA"/>
    <property type="match status" value="1"/>
</dbReference>
<dbReference type="GO" id="GO:0004623">
    <property type="term" value="F:phospholipase A2 activity"/>
    <property type="evidence" value="ECO:0007669"/>
    <property type="project" value="UniProtKB-EC"/>
</dbReference>
<dbReference type="GO" id="GO:0005509">
    <property type="term" value="F:calcium ion binding"/>
    <property type="evidence" value="ECO:0007669"/>
    <property type="project" value="InterPro"/>
</dbReference>
<keyword evidence="6 11" id="KW-0106">Calcium</keyword>
<evidence type="ECO:0000259" key="16">
    <source>
        <dbReference type="SMART" id="SM00085"/>
    </source>
</evidence>
<feature type="active site" evidence="10">
    <location>
        <position position="255"/>
    </location>
</feature>
<sequence length="326" mass="37787">MTQGMVRSSFKTTQLTGGLFQSFVGFKEERPVRFALQQLVNGTTTMKEFREKGKSLKDTNRHVQQNDTEEIRQTRIIQQQGEEINSLKAENVILKAENDRLKTLLSEVEQTNASTEEVTQDDDTDSNQDEDELAVGTQVSARWTDGSFYNAVIISKRKNGYYVKFYDGWKRVVSRQEMKRTLLHRYCVSSCTLILIKWVQSRSLRNKRAMWNITWQLTYYFGYGRAKALLNYGCFCGWYGSGTPVDGVDQCCKDHDDCYGHVAECWPKIWPYSYELQNGTVKCQDSPSSCKGRICMCDKVFVDCLNNNKYNPDNHDIDKYIHCQER</sequence>
<dbReference type="GO" id="GO:0006644">
    <property type="term" value="P:phospholipid metabolic process"/>
    <property type="evidence" value="ECO:0007669"/>
    <property type="project" value="InterPro"/>
</dbReference>
<proteinExistence type="inferred from homology"/>
<dbReference type="Gene3D" id="1.20.90.10">
    <property type="entry name" value="Phospholipase A2 domain"/>
    <property type="match status" value="1"/>
</dbReference>
<feature type="disulfide bond" evidence="12">
    <location>
        <begin position="251"/>
        <end position="304"/>
    </location>
</feature>
<evidence type="ECO:0000256" key="11">
    <source>
        <dbReference type="PIRSR" id="PIRSR601211-2"/>
    </source>
</evidence>
<keyword evidence="4 11" id="KW-0479">Metal-binding</keyword>
<dbReference type="PANTHER" id="PTHR11716">
    <property type="entry name" value="PHOSPHOLIPASE A2 FAMILY MEMBER"/>
    <property type="match status" value="1"/>
</dbReference>
<dbReference type="Gene3D" id="2.30.30.140">
    <property type="match status" value="1"/>
</dbReference>
<feature type="domain" description="Phospholipase A2-like central" evidence="16">
    <location>
        <begin position="209"/>
        <end position="324"/>
    </location>
</feature>
<comment type="similarity">
    <text evidence="13">Belongs to the phospholipase A2 family.</text>
</comment>
<dbReference type="OrthoDB" id="5985583at2759"/>
<keyword evidence="5 14" id="KW-0378">Hydrolase</keyword>
<feature type="binding site" evidence="11">
    <location>
        <position position="235"/>
    </location>
    <ligand>
        <name>Ca(2+)</name>
        <dbReference type="ChEBI" id="CHEBI:29108"/>
    </ligand>
</feature>
<dbReference type="CDD" id="cd00125">
    <property type="entry name" value="PLA2c"/>
    <property type="match status" value="1"/>
</dbReference>
<dbReference type="InterPro" id="IPR016090">
    <property type="entry name" value="PLA2-like_dom"/>
</dbReference>
<dbReference type="InterPro" id="IPR001211">
    <property type="entry name" value="PLA2"/>
</dbReference>
<feature type="region of interest" description="Disordered" evidence="15">
    <location>
        <begin position="110"/>
        <end position="131"/>
    </location>
</feature>
<evidence type="ECO:0000256" key="2">
    <source>
        <dbReference type="ARBA" id="ARBA00013278"/>
    </source>
</evidence>
<protein>
    <recommendedName>
        <fullName evidence="2 14">Phospholipase A2</fullName>
        <ecNumber evidence="2 14">3.1.1.4</ecNumber>
    </recommendedName>
</protein>
<accession>A0A8S3SUY1</accession>
<evidence type="ECO:0000256" key="8">
    <source>
        <dbReference type="ARBA" id="ARBA00023098"/>
    </source>
</evidence>
<evidence type="ECO:0000256" key="3">
    <source>
        <dbReference type="ARBA" id="ARBA00022525"/>
    </source>
</evidence>
<feature type="disulfide bond" evidence="12">
    <location>
        <begin position="265"/>
        <end position="290"/>
    </location>
</feature>
<feature type="active site" evidence="10">
    <location>
        <position position="298"/>
    </location>
</feature>
<dbReference type="InterPro" id="IPR002999">
    <property type="entry name" value="Tudor"/>
</dbReference>
<dbReference type="GO" id="GO:0005576">
    <property type="term" value="C:extracellular region"/>
    <property type="evidence" value="ECO:0007669"/>
    <property type="project" value="UniProtKB-SubCell"/>
</dbReference>
<dbReference type="InterPro" id="IPR033113">
    <property type="entry name" value="PLA2_histidine"/>
</dbReference>
<evidence type="ECO:0000256" key="6">
    <source>
        <dbReference type="ARBA" id="ARBA00022837"/>
    </source>
</evidence>